<feature type="domain" description="Thioredoxin-like fold" evidence="3">
    <location>
        <begin position="60"/>
        <end position="151"/>
    </location>
</feature>
<dbReference type="EMBL" id="JAKKPZ010000006">
    <property type="protein sequence ID" value="KAI1720180.1"/>
    <property type="molecule type" value="Genomic_DNA"/>
</dbReference>
<dbReference type="InterPro" id="IPR036249">
    <property type="entry name" value="Thioredoxin-like_sf"/>
</dbReference>
<dbReference type="Gene3D" id="1.20.1050.10">
    <property type="match status" value="1"/>
</dbReference>
<gene>
    <name evidence="4" type="ORF">DdX_05556</name>
</gene>
<evidence type="ECO:0000259" key="3">
    <source>
        <dbReference type="Pfam" id="PF17172"/>
    </source>
</evidence>
<dbReference type="Gene3D" id="3.40.30.10">
    <property type="entry name" value="Glutaredoxin"/>
    <property type="match status" value="1"/>
</dbReference>
<dbReference type="PANTHER" id="PTHR12289">
    <property type="entry name" value="METAXIN RELATED"/>
    <property type="match status" value="1"/>
</dbReference>
<dbReference type="CDD" id="cd03193">
    <property type="entry name" value="GST_C_Metaxin"/>
    <property type="match status" value="1"/>
</dbReference>
<dbReference type="SUPFAM" id="SSF52833">
    <property type="entry name" value="Thioredoxin-like"/>
    <property type="match status" value="1"/>
</dbReference>
<comment type="similarity">
    <text evidence="1">Belongs to the FAX family.</text>
</comment>
<dbReference type="SFLD" id="SFLDS00019">
    <property type="entry name" value="Glutathione_Transferase_(cytos"/>
    <property type="match status" value="1"/>
</dbReference>
<reference evidence="4" key="1">
    <citation type="submission" date="2022-01" db="EMBL/GenBank/DDBJ databases">
        <title>Genome Sequence Resource for Two Populations of Ditylenchus destructor, the Migratory Endoparasitic Phytonematode.</title>
        <authorList>
            <person name="Zhang H."/>
            <person name="Lin R."/>
            <person name="Xie B."/>
        </authorList>
    </citation>
    <scope>NUCLEOTIDE SEQUENCE</scope>
    <source>
        <strain evidence="4">BazhouSP</strain>
    </source>
</reference>
<dbReference type="Pfam" id="PF17171">
    <property type="entry name" value="GST_C_6"/>
    <property type="match status" value="1"/>
</dbReference>
<keyword evidence="5" id="KW-1185">Reference proteome</keyword>
<dbReference type="Proteomes" id="UP001201812">
    <property type="component" value="Unassembled WGS sequence"/>
</dbReference>
<evidence type="ECO:0000313" key="4">
    <source>
        <dbReference type="EMBL" id="KAI1720180.1"/>
    </source>
</evidence>
<dbReference type="SUPFAM" id="SSF47616">
    <property type="entry name" value="GST C-terminal domain-like"/>
    <property type="match status" value="1"/>
</dbReference>
<dbReference type="AlphaFoldDB" id="A0AAD4NCD3"/>
<accession>A0AAD4NCD3</accession>
<protein>
    <submittedName>
        <fullName evidence="4">Outer mitochondrial membrane transport complex protein domain-containing protein</fullName>
    </submittedName>
</protein>
<dbReference type="InterPro" id="IPR012336">
    <property type="entry name" value="Thioredoxin-like_fold"/>
</dbReference>
<dbReference type="InterPro" id="IPR036282">
    <property type="entry name" value="Glutathione-S-Trfase_C_sf"/>
</dbReference>
<organism evidence="4 5">
    <name type="scientific">Ditylenchus destructor</name>
    <dbReference type="NCBI Taxonomy" id="166010"/>
    <lineage>
        <taxon>Eukaryota</taxon>
        <taxon>Metazoa</taxon>
        <taxon>Ecdysozoa</taxon>
        <taxon>Nematoda</taxon>
        <taxon>Chromadorea</taxon>
        <taxon>Rhabditida</taxon>
        <taxon>Tylenchina</taxon>
        <taxon>Tylenchomorpha</taxon>
        <taxon>Sphaerularioidea</taxon>
        <taxon>Anguinidae</taxon>
        <taxon>Anguininae</taxon>
        <taxon>Ditylenchus</taxon>
    </lineage>
</organism>
<name>A0AAD4NCD3_9BILA</name>
<dbReference type="SFLD" id="SFLDG01200">
    <property type="entry name" value="SUF1.1"/>
    <property type="match status" value="1"/>
</dbReference>
<dbReference type="InterPro" id="IPR033468">
    <property type="entry name" value="Metaxin_GST"/>
</dbReference>
<evidence type="ECO:0000256" key="1">
    <source>
        <dbReference type="ARBA" id="ARBA00006475"/>
    </source>
</evidence>
<sequence length="279" mass="32123">MLHGGLALLRATPANICGQIRRLCLSTRMPSSELQKSNWKEDVVYLYQFKRSVTVPTMSPFCIKVETFLRANDIKYEVMGSWTVRSKEGRVPFIELNGKQISDSQLILWHLIKHFKIDEGLSPEQQGMARAIDRFVEGSTYYAITYFRSIENAKNSVNPNVSGMSIPSLLIPCVAKRVAKNAQDRLNSEGMGRHSRETIIEILRRDVQALDQILGEKKFLLGSRPCTPDFTVFGHLGVGYYLPFRQPITDLLDDEFPRVRLLLERIKIHYWSDWKNWQS</sequence>
<dbReference type="Pfam" id="PF17172">
    <property type="entry name" value="GST_N_4"/>
    <property type="match status" value="1"/>
</dbReference>
<evidence type="ECO:0000313" key="5">
    <source>
        <dbReference type="Proteomes" id="UP001201812"/>
    </source>
</evidence>
<proteinExistence type="inferred from homology"/>
<evidence type="ECO:0000259" key="2">
    <source>
        <dbReference type="Pfam" id="PF17171"/>
    </source>
</evidence>
<dbReference type="CDD" id="cd03080">
    <property type="entry name" value="GST_N_Metaxin_like"/>
    <property type="match status" value="1"/>
</dbReference>
<dbReference type="InterPro" id="IPR026928">
    <property type="entry name" value="FAX/IsoI-like"/>
</dbReference>
<dbReference type="InterPro" id="IPR040079">
    <property type="entry name" value="Glutathione_S-Trfase"/>
</dbReference>
<comment type="caution">
    <text evidence="4">The sequence shown here is derived from an EMBL/GenBank/DDBJ whole genome shotgun (WGS) entry which is preliminary data.</text>
</comment>
<dbReference type="PANTHER" id="PTHR12289:SF32">
    <property type="entry name" value="GST_C_6 DOMAIN-CONTAINING PROTEIN"/>
    <property type="match status" value="1"/>
</dbReference>
<dbReference type="GO" id="GO:0005737">
    <property type="term" value="C:cytoplasm"/>
    <property type="evidence" value="ECO:0007669"/>
    <property type="project" value="TreeGrafter"/>
</dbReference>
<dbReference type="SFLD" id="SFLDG01180">
    <property type="entry name" value="SUF1"/>
    <property type="match status" value="1"/>
</dbReference>
<dbReference type="InterPro" id="IPR050931">
    <property type="entry name" value="Mito_Protein_Transport_Metaxin"/>
</dbReference>
<feature type="domain" description="Metaxin glutathione S-transferase" evidence="2">
    <location>
        <begin position="204"/>
        <end position="266"/>
    </location>
</feature>